<dbReference type="Pfam" id="PF03133">
    <property type="entry name" value="TTL"/>
    <property type="match status" value="2"/>
</dbReference>
<dbReference type="Gene3D" id="3.30.470.20">
    <property type="entry name" value="ATP-grasp fold, B domain"/>
    <property type="match status" value="2"/>
</dbReference>
<feature type="domain" description="ATP-grasp" evidence="2">
    <location>
        <begin position="136"/>
        <end position="334"/>
    </location>
</feature>
<evidence type="ECO:0000313" key="4">
    <source>
        <dbReference type="Proteomes" id="UP000663882"/>
    </source>
</evidence>
<proteinExistence type="predicted"/>
<dbReference type="GO" id="GO:0070737">
    <property type="term" value="F:protein-glycine ligase activity, elongating"/>
    <property type="evidence" value="ECO:0007669"/>
    <property type="project" value="TreeGrafter"/>
</dbReference>
<dbReference type="GO" id="GO:0046872">
    <property type="term" value="F:metal ion binding"/>
    <property type="evidence" value="ECO:0007669"/>
    <property type="project" value="InterPro"/>
</dbReference>
<dbReference type="InterPro" id="IPR011761">
    <property type="entry name" value="ATP-grasp"/>
</dbReference>
<dbReference type="Gene3D" id="3.30.1490.20">
    <property type="entry name" value="ATP-grasp fold, A domain"/>
    <property type="match status" value="1"/>
</dbReference>
<reference evidence="3" key="1">
    <citation type="submission" date="2021-02" db="EMBL/GenBank/DDBJ databases">
        <authorList>
            <person name="Nowell W R."/>
        </authorList>
    </citation>
    <scope>NUCLEOTIDE SEQUENCE</scope>
</reference>
<dbReference type="OrthoDB" id="202825at2759"/>
<evidence type="ECO:0000256" key="1">
    <source>
        <dbReference type="PROSITE-ProRule" id="PRU00409"/>
    </source>
</evidence>
<evidence type="ECO:0000313" key="3">
    <source>
        <dbReference type="EMBL" id="CAF0896808.1"/>
    </source>
</evidence>
<dbReference type="SUPFAM" id="SSF56059">
    <property type="entry name" value="Glutathione synthetase ATP-binding domain-like"/>
    <property type="match status" value="1"/>
</dbReference>
<dbReference type="InterPro" id="IPR004344">
    <property type="entry name" value="TTL/TTLL_fam"/>
</dbReference>
<dbReference type="InterPro" id="IPR013815">
    <property type="entry name" value="ATP_grasp_subdomain_1"/>
</dbReference>
<dbReference type="PROSITE" id="PS51221">
    <property type="entry name" value="TTL"/>
    <property type="match status" value="1"/>
</dbReference>
<dbReference type="InterPro" id="IPR027752">
    <property type="entry name" value="TTLL10"/>
</dbReference>
<dbReference type="PANTHER" id="PTHR46810:SF1">
    <property type="entry name" value="INACTIVE POLYGLYCYLASE TTLL10"/>
    <property type="match status" value="1"/>
</dbReference>
<dbReference type="PANTHER" id="PTHR46810">
    <property type="entry name" value="INACTIVE POLYGLYCYLASE TTLL10"/>
    <property type="match status" value="1"/>
</dbReference>
<sequence>MTTFEMLKFFNENSTIMGNGSNNEEQQIDEEQYEDIILKKTLQLGELSQTESTEGLIFFAGTDKARVIAEILEERGWSRTKDHNVTNFTIKWCLAHQVDWNQFQEGKQLINNIPGQLAFADKINLWYTIKDYLHNRRTLDGNHIQTFLPMTFILDDESEVAEFLRSFKKQNRTWICKPRYSYAGRGIYVISVNSDLNTIFKFKIGNGNRLQLQPRLPGYLMQEYISRPLLIKGRKFDIRVHWLVAWTKPLLVFYNHNASVERMQTIIRHVIRASKDKLARGAGQFGFFGCDFLLDENFRIWLLEINDNPGVGWGNSRLNTATKPLFEETLNIVFECFKKYKNNQSLLPIECLKNYQLIYNEDNDTDRLIRDDNQLFTDRLSIRYVIKETSSRTYFHRILPHVNTSRSLTNKNDININSNNNISLSLGNIKDSSSSIDDIIPLNLLKITETSKVSSVINTTPINLNIINKTDDTNETIEPLKHDDDIALERLMKSKKIEKNNFHIKSSLSISTTMNRSSSIKINKTNIKRNISTANTFNIQRKKRLDLTPIIIDKKRYIQRNSIILRSTETIKKEDNLSKSQIIFHKQEQDDISKNEIIFQEHEQQDNQSSIISIANIIPLELCPSN</sequence>
<dbReference type="GO" id="GO:0005524">
    <property type="term" value="F:ATP binding"/>
    <property type="evidence" value="ECO:0007669"/>
    <property type="project" value="UniProtKB-UniRule"/>
</dbReference>
<dbReference type="PROSITE" id="PS50975">
    <property type="entry name" value="ATP_GRASP"/>
    <property type="match status" value="1"/>
</dbReference>
<dbReference type="Proteomes" id="UP000663882">
    <property type="component" value="Unassembled WGS sequence"/>
</dbReference>
<gene>
    <name evidence="3" type="ORF">RFH988_LOCUS8780</name>
</gene>
<comment type="caution">
    <text evidence="3">The sequence shown here is derived from an EMBL/GenBank/DDBJ whole genome shotgun (WGS) entry which is preliminary data.</text>
</comment>
<accession>A0A813ZBY0</accession>
<name>A0A813ZBY0_9BILA</name>
<dbReference type="AlphaFoldDB" id="A0A813ZBY0"/>
<keyword evidence="1" id="KW-0067">ATP-binding</keyword>
<protein>
    <recommendedName>
        <fullName evidence="2">ATP-grasp domain-containing protein</fullName>
    </recommendedName>
</protein>
<organism evidence="3 4">
    <name type="scientific">Rotaria sordida</name>
    <dbReference type="NCBI Taxonomy" id="392033"/>
    <lineage>
        <taxon>Eukaryota</taxon>
        <taxon>Metazoa</taxon>
        <taxon>Spiralia</taxon>
        <taxon>Gnathifera</taxon>
        <taxon>Rotifera</taxon>
        <taxon>Eurotatoria</taxon>
        <taxon>Bdelloidea</taxon>
        <taxon>Philodinida</taxon>
        <taxon>Philodinidae</taxon>
        <taxon>Rotaria</taxon>
    </lineage>
</organism>
<keyword evidence="1" id="KW-0547">Nucleotide-binding</keyword>
<evidence type="ECO:0000259" key="2">
    <source>
        <dbReference type="PROSITE" id="PS50975"/>
    </source>
</evidence>
<dbReference type="EMBL" id="CAJNOO010000303">
    <property type="protein sequence ID" value="CAF0896808.1"/>
    <property type="molecule type" value="Genomic_DNA"/>
</dbReference>